<keyword evidence="3" id="KW-1185">Reference proteome</keyword>
<evidence type="ECO:0000313" key="2">
    <source>
        <dbReference type="EMBL" id="TEB35064.1"/>
    </source>
</evidence>
<sequence>MQQQQQQQPMYTPHQHPHMMPGPPQGYQQFNYPPHPSQNMPPGPVPVSFDADAYTQDYGNTSTYSKKSKRRQSAPSGSATAPPPLKSAMKKPSTSATPMVNTLDFPGYNGNTSYNANASFNGNASYNGNMPYGATTSTANTGYPLERTRTSSLHGRRRAPSNAAYSQDHSGMDPPFVPLHMFVSFQGWNELHFENITEFGLEEIRSMIFPLWEDGIESQIVTSTECIVKFRNQPWDTSGPNSLMAFHLIQQFFHLCAMRGYTFRTAISIGQAHPRLVFEVAAPEPRDFFIAYFSSGGRKFTLVNPPNHVDLALAAHLKKALGRKLATEHVEGSNLRIIEVKKKPGGLNAPEVEYSLFLAHVLRALSELNFELECSIPLLKKHAMGMRTSQQEIMVYRSTPDRGRVARASSAWVAPKARGPLKLNQAMKFKMTPDQDTHDPGTSTFSIAIP</sequence>
<protein>
    <submittedName>
        <fullName evidence="2">Uncharacterized protein</fullName>
    </submittedName>
</protein>
<organism evidence="2 3">
    <name type="scientific">Coprinellus micaceus</name>
    <name type="common">Glistening ink-cap mushroom</name>
    <name type="synonym">Coprinus micaceus</name>
    <dbReference type="NCBI Taxonomy" id="71717"/>
    <lineage>
        <taxon>Eukaryota</taxon>
        <taxon>Fungi</taxon>
        <taxon>Dikarya</taxon>
        <taxon>Basidiomycota</taxon>
        <taxon>Agaricomycotina</taxon>
        <taxon>Agaricomycetes</taxon>
        <taxon>Agaricomycetidae</taxon>
        <taxon>Agaricales</taxon>
        <taxon>Agaricineae</taxon>
        <taxon>Psathyrellaceae</taxon>
        <taxon>Coprinellus</taxon>
    </lineage>
</organism>
<feature type="compositionally biased region" description="Pro residues" evidence="1">
    <location>
        <begin position="33"/>
        <end position="45"/>
    </location>
</feature>
<dbReference type="Proteomes" id="UP000298030">
    <property type="component" value="Unassembled WGS sequence"/>
</dbReference>
<dbReference type="AlphaFoldDB" id="A0A4Y7TM87"/>
<feature type="compositionally biased region" description="Low complexity" evidence="1">
    <location>
        <begin position="1"/>
        <end position="14"/>
    </location>
</feature>
<dbReference type="EMBL" id="QPFP01000008">
    <property type="protein sequence ID" value="TEB35064.1"/>
    <property type="molecule type" value="Genomic_DNA"/>
</dbReference>
<dbReference type="OrthoDB" id="3255427at2759"/>
<evidence type="ECO:0000313" key="3">
    <source>
        <dbReference type="Proteomes" id="UP000298030"/>
    </source>
</evidence>
<feature type="region of interest" description="Disordered" evidence="1">
    <location>
        <begin position="149"/>
        <end position="169"/>
    </location>
</feature>
<proteinExistence type="predicted"/>
<name>A0A4Y7TM87_COPMI</name>
<feature type="region of interest" description="Disordered" evidence="1">
    <location>
        <begin position="1"/>
        <end position="98"/>
    </location>
</feature>
<dbReference type="PANTHER" id="PTHR38696">
    <property type="entry name" value="MEDIATOR OF RNA POLYMERASE II TRANSCRIPTION SUBUNIT 13"/>
    <property type="match status" value="1"/>
</dbReference>
<comment type="caution">
    <text evidence="2">The sequence shown here is derived from an EMBL/GenBank/DDBJ whole genome shotgun (WGS) entry which is preliminary data.</text>
</comment>
<evidence type="ECO:0000256" key="1">
    <source>
        <dbReference type="SAM" id="MobiDB-lite"/>
    </source>
</evidence>
<dbReference type="PANTHER" id="PTHR38696:SF1">
    <property type="entry name" value="MEDIATOR OF RNA POLYMERASE II TRANSCRIPTION SUBUNIT 13"/>
    <property type="match status" value="1"/>
</dbReference>
<accession>A0A4Y7TM87</accession>
<reference evidence="2 3" key="1">
    <citation type="journal article" date="2019" name="Nat. Ecol. Evol.">
        <title>Megaphylogeny resolves global patterns of mushroom evolution.</title>
        <authorList>
            <person name="Varga T."/>
            <person name="Krizsan K."/>
            <person name="Foldi C."/>
            <person name="Dima B."/>
            <person name="Sanchez-Garcia M."/>
            <person name="Sanchez-Ramirez S."/>
            <person name="Szollosi G.J."/>
            <person name="Szarkandi J.G."/>
            <person name="Papp V."/>
            <person name="Albert L."/>
            <person name="Andreopoulos W."/>
            <person name="Angelini C."/>
            <person name="Antonin V."/>
            <person name="Barry K.W."/>
            <person name="Bougher N.L."/>
            <person name="Buchanan P."/>
            <person name="Buyck B."/>
            <person name="Bense V."/>
            <person name="Catcheside P."/>
            <person name="Chovatia M."/>
            <person name="Cooper J."/>
            <person name="Damon W."/>
            <person name="Desjardin D."/>
            <person name="Finy P."/>
            <person name="Geml J."/>
            <person name="Haridas S."/>
            <person name="Hughes K."/>
            <person name="Justo A."/>
            <person name="Karasinski D."/>
            <person name="Kautmanova I."/>
            <person name="Kiss B."/>
            <person name="Kocsube S."/>
            <person name="Kotiranta H."/>
            <person name="LaButti K.M."/>
            <person name="Lechner B.E."/>
            <person name="Liimatainen K."/>
            <person name="Lipzen A."/>
            <person name="Lukacs Z."/>
            <person name="Mihaltcheva S."/>
            <person name="Morgado L.N."/>
            <person name="Niskanen T."/>
            <person name="Noordeloos M.E."/>
            <person name="Ohm R.A."/>
            <person name="Ortiz-Santana B."/>
            <person name="Ovrebo C."/>
            <person name="Racz N."/>
            <person name="Riley R."/>
            <person name="Savchenko A."/>
            <person name="Shiryaev A."/>
            <person name="Soop K."/>
            <person name="Spirin V."/>
            <person name="Szebenyi C."/>
            <person name="Tomsovsky M."/>
            <person name="Tulloss R.E."/>
            <person name="Uehling J."/>
            <person name="Grigoriev I.V."/>
            <person name="Vagvolgyi C."/>
            <person name="Papp T."/>
            <person name="Martin F.M."/>
            <person name="Miettinen O."/>
            <person name="Hibbett D.S."/>
            <person name="Nagy L.G."/>
        </authorList>
    </citation>
    <scope>NUCLEOTIDE SEQUENCE [LARGE SCALE GENOMIC DNA]</scope>
    <source>
        <strain evidence="2 3">FP101781</strain>
    </source>
</reference>
<gene>
    <name evidence="2" type="ORF">FA13DRAFT_1788659</name>
</gene>